<organism evidence="1 2">
    <name type="scientific">Calothrix parasitica NIES-267</name>
    <dbReference type="NCBI Taxonomy" id="1973488"/>
    <lineage>
        <taxon>Bacteria</taxon>
        <taxon>Bacillati</taxon>
        <taxon>Cyanobacteriota</taxon>
        <taxon>Cyanophyceae</taxon>
        <taxon>Nostocales</taxon>
        <taxon>Calotrichaceae</taxon>
        <taxon>Calothrix</taxon>
    </lineage>
</organism>
<protein>
    <submittedName>
        <fullName evidence="1">Uncharacterized protein</fullName>
    </submittedName>
</protein>
<proteinExistence type="predicted"/>
<dbReference type="AlphaFoldDB" id="A0A1Z4LSA2"/>
<dbReference type="EMBL" id="AP018227">
    <property type="protein sequence ID" value="BAY84119.1"/>
    <property type="molecule type" value="Genomic_DNA"/>
</dbReference>
<gene>
    <name evidence="1" type="ORF">NIES267_36150</name>
</gene>
<dbReference type="Proteomes" id="UP000218418">
    <property type="component" value="Chromosome"/>
</dbReference>
<sequence length="52" mass="5951">MSSGQVKYRQLTDNFKSLTVSKIIHIYLLKRLLRLAATALRLRLSCGVSKCR</sequence>
<reference evidence="1 2" key="1">
    <citation type="submission" date="2017-06" db="EMBL/GenBank/DDBJ databases">
        <title>Genome sequencing of cyanobaciteial culture collection at National Institute for Environmental Studies (NIES).</title>
        <authorList>
            <person name="Hirose Y."/>
            <person name="Shimura Y."/>
            <person name="Fujisawa T."/>
            <person name="Nakamura Y."/>
            <person name="Kawachi M."/>
        </authorList>
    </citation>
    <scope>NUCLEOTIDE SEQUENCE [LARGE SCALE GENOMIC DNA]</scope>
    <source>
        <strain evidence="1 2">NIES-267</strain>
    </source>
</reference>
<keyword evidence="2" id="KW-1185">Reference proteome</keyword>
<evidence type="ECO:0000313" key="1">
    <source>
        <dbReference type="EMBL" id="BAY84119.1"/>
    </source>
</evidence>
<accession>A0A1Z4LSA2</accession>
<name>A0A1Z4LSA2_9CYAN</name>
<evidence type="ECO:0000313" key="2">
    <source>
        <dbReference type="Proteomes" id="UP000218418"/>
    </source>
</evidence>